<reference evidence="1 2" key="1">
    <citation type="submission" date="2018-12" db="EMBL/GenBank/DDBJ databases">
        <authorList>
            <person name="Yang Y."/>
        </authorList>
    </citation>
    <scope>NUCLEOTIDE SEQUENCE [LARGE SCALE GENOMIC DNA]</scope>
    <source>
        <strain evidence="1 2">GSF71</strain>
    </source>
</reference>
<keyword evidence="2" id="KW-1185">Reference proteome</keyword>
<sequence>MFALCLIAAGDARAEDGYPTAARVDYVLGCMAANGQSQEAMRKCSCSVDEIAARFPYDKYVAVETARVMQDAPGERASLVRGAAWIKDLQEEFRQIQVAADLKCF</sequence>
<dbReference type="OrthoDB" id="7277196at2"/>
<protein>
    <submittedName>
        <fullName evidence="1">Uncharacterized protein</fullName>
    </submittedName>
</protein>
<comment type="caution">
    <text evidence="1">The sequence shown here is derived from an EMBL/GenBank/DDBJ whole genome shotgun (WGS) entry which is preliminary data.</text>
</comment>
<evidence type="ECO:0000313" key="2">
    <source>
        <dbReference type="Proteomes" id="UP000280346"/>
    </source>
</evidence>
<dbReference type="EMBL" id="RZIJ01000007">
    <property type="protein sequence ID" value="RUQ72209.1"/>
    <property type="molecule type" value="Genomic_DNA"/>
</dbReference>
<proteinExistence type="predicted"/>
<dbReference type="AlphaFoldDB" id="A0A433JAG4"/>
<accession>A0A433JAG4</accession>
<gene>
    <name evidence="1" type="ORF">EJ913_10875</name>
</gene>
<name>A0A433JAG4_9PROT</name>
<evidence type="ECO:0000313" key="1">
    <source>
        <dbReference type="EMBL" id="RUQ72209.1"/>
    </source>
</evidence>
<organism evidence="1 2">
    <name type="scientific">Azospirillum doebereinerae</name>
    <dbReference type="NCBI Taxonomy" id="92933"/>
    <lineage>
        <taxon>Bacteria</taxon>
        <taxon>Pseudomonadati</taxon>
        <taxon>Pseudomonadota</taxon>
        <taxon>Alphaproteobacteria</taxon>
        <taxon>Rhodospirillales</taxon>
        <taxon>Azospirillaceae</taxon>
        <taxon>Azospirillum</taxon>
    </lineage>
</organism>
<dbReference type="Proteomes" id="UP000280346">
    <property type="component" value="Unassembled WGS sequence"/>
</dbReference>